<reference evidence="12" key="1">
    <citation type="submission" date="2020-10" db="EMBL/GenBank/DDBJ databases">
        <authorList>
            <person name="Gilroy R."/>
        </authorList>
    </citation>
    <scope>NUCLEOTIDE SEQUENCE</scope>
    <source>
        <strain evidence="12">ChiHcec3-6078</strain>
    </source>
</reference>
<dbReference type="SUPFAM" id="SSF54862">
    <property type="entry name" value="4Fe-4S ferredoxins"/>
    <property type="match status" value="1"/>
</dbReference>
<protein>
    <submittedName>
        <fullName evidence="12">Glycyl-radical enzyme activating protein</fullName>
    </submittedName>
</protein>
<dbReference type="InterPro" id="IPR040074">
    <property type="entry name" value="BssD/PflA/YjjW"/>
</dbReference>
<organism evidence="12 13">
    <name type="scientific">Candidatus Allocopromorpha excrementigallinarum</name>
    <dbReference type="NCBI Taxonomy" id="2840742"/>
    <lineage>
        <taxon>Bacteria</taxon>
        <taxon>Bacillati</taxon>
        <taxon>Bacillota</taxon>
        <taxon>Clostridia</taxon>
        <taxon>Eubacteriales</taxon>
        <taxon>Eubacteriaceae</taxon>
        <taxon>Eubacteriaceae incertae sedis</taxon>
        <taxon>Candidatus Allocopromorpha</taxon>
    </lineage>
</organism>
<dbReference type="SFLD" id="SFLDS00029">
    <property type="entry name" value="Radical_SAM"/>
    <property type="match status" value="1"/>
</dbReference>
<dbReference type="Gene3D" id="3.30.70.20">
    <property type="match status" value="1"/>
</dbReference>
<keyword evidence="3" id="KW-0004">4Fe-4S</keyword>
<keyword evidence="4" id="KW-0949">S-adenosyl-L-methionine</keyword>
<dbReference type="InterPro" id="IPR017900">
    <property type="entry name" value="4Fe4S_Fe_S_CS"/>
</dbReference>
<evidence type="ECO:0000259" key="11">
    <source>
        <dbReference type="PROSITE" id="PS51918"/>
    </source>
</evidence>
<dbReference type="Proteomes" id="UP000824090">
    <property type="component" value="Unassembled WGS sequence"/>
</dbReference>
<dbReference type="InterPro" id="IPR034457">
    <property type="entry name" value="Organic_radical-activating"/>
</dbReference>
<gene>
    <name evidence="12" type="ORF">IAC50_06795</name>
</gene>
<keyword evidence="8" id="KW-0411">Iron-sulfur</keyword>
<dbReference type="PROSITE" id="PS51918">
    <property type="entry name" value="RADICAL_SAM"/>
    <property type="match status" value="1"/>
</dbReference>
<dbReference type="PANTHER" id="PTHR30352:SF4">
    <property type="entry name" value="PYRUVATE FORMATE-LYASE 2-ACTIVATING ENZYME"/>
    <property type="match status" value="1"/>
</dbReference>
<dbReference type="InterPro" id="IPR058240">
    <property type="entry name" value="rSAM_sf"/>
</dbReference>
<dbReference type="SFLD" id="SFLDG01066">
    <property type="entry name" value="organic_radical-activating_enz"/>
    <property type="match status" value="1"/>
</dbReference>
<name>A0A9D1L6N9_9FIRM</name>
<dbReference type="Gene3D" id="3.20.20.70">
    <property type="entry name" value="Aldolase class I"/>
    <property type="match status" value="1"/>
</dbReference>
<keyword evidence="7" id="KW-0408">Iron</keyword>
<dbReference type="SFLD" id="SFLDG01118">
    <property type="entry name" value="activating_enzymes__group_2"/>
    <property type="match status" value="1"/>
</dbReference>
<keyword evidence="5" id="KW-0479">Metal-binding</keyword>
<evidence type="ECO:0000256" key="1">
    <source>
        <dbReference type="ARBA" id="ARBA00001966"/>
    </source>
</evidence>
<sequence length="316" mass="36057">MSESGIIFNIQRFTIHDGPGMRTEIFLKGCPMRCPWCGNPESHKAYIQPGVYESKCLSAEKCGLCLEVCPVKGALLFREGRLYAIDGEKCSRCMECASACPSEAVKQWGVKMTAEDCMKVVLRDRDFYTRSGGGVTVSGGEPLLQRKFVEKLFKLCGEEGIHTCCETTLYASWSEVKGILPYTELFISDIKHMDSRIHRKYTGVGNELILENLKRLTEEKKELILRIPVIPGVNDDMENMRRTGDFIEGTLKGRVRALQLLSFMRLGEEKYRSLNIPYEMKDLEIKREELQKRVNEAREYFSSRGIRCFAGAREKE</sequence>
<evidence type="ECO:0000313" key="12">
    <source>
        <dbReference type="EMBL" id="HIU26180.1"/>
    </source>
</evidence>
<evidence type="ECO:0000259" key="10">
    <source>
        <dbReference type="PROSITE" id="PS51379"/>
    </source>
</evidence>
<reference evidence="12" key="2">
    <citation type="journal article" date="2021" name="PeerJ">
        <title>Extensive microbial diversity within the chicken gut microbiome revealed by metagenomics and culture.</title>
        <authorList>
            <person name="Gilroy R."/>
            <person name="Ravi A."/>
            <person name="Getino M."/>
            <person name="Pursley I."/>
            <person name="Horton D.L."/>
            <person name="Alikhan N.F."/>
            <person name="Baker D."/>
            <person name="Gharbi K."/>
            <person name="Hall N."/>
            <person name="Watson M."/>
            <person name="Adriaenssens E.M."/>
            <person name="Foster-Nyarko E."/>
            <person name="Jarju S."/>
            <person name="Secka A."/>
            <person name="Antonio M."/>
            <person name="Oren A."/>
            <person name="Chaudhuri R.R."/>
            <person name="La Ragione R."/>
            <person name="Hildebrand F."/>
            <person name="Pallen M.J."/>
        </authorList>
    </citation>
    <scope>NUCLEOTIDE SEQUENCE</scope>
    <source>
        <strain evidence="12">ChiHcec3-6078</strain>
    </source>
</reference>
<evidence type="ECO:0000256" key="7">
    <source>
        <dbReference type="ARBA" id="ARBA00023004"/>
    </source>
</evidence>
<comment type="cofactor">
    <cofactor evidence="1">
        <name>[4Fe-4S] cluster</name>
        <dbReference type="ChEBI" id="CHEBI:49883"/>
    </cofactor>
</comment>
<evidence type="ECO:0000256" key="6">
    <source>
        <dbReference type="ARBA" id="ARBA00023002"/>
    </source>
</evidence>
<keyword evidence="6" id="KW-0560">Oxidoreductase</keyword>
<dbReference type="InterPro" id="IPR013785">
    <property type="entry name" value="Aldolase_TIM"/>
</dbReference>
<feature type="domain" description="4Fe-4S ferredoxin-type" evidence="10">
    <location>
        <begin position="47"/>
        <end position="79"/>
    </location>
</feature>
<feature type="domain" description="4Fe-4S ferredoxin-type" evidence="10">
    <location>
        <begin position="80"/>
        <end position="111"/>
    </location>
</feature>
<dbReference type="Pfam" id="PF04055">
    <property type="entry name" value="Radical_SAM"/>
    <property type="match status" value="1"/>
</dbReference>
<dbReference type="EMBL" id="DVMP01000125">
    <property type="protein sequence ID" value="HIU26180.1"/>
    <property type="molecule type" value="Genomic_DNA"/>
</dbReference>
<comment type="similarity">
    <text evidence="2">Belongs to the organic radical-activating enzymes family.</text>
</comment>
<dbReference type="PROSITE" id="PS51379">
    <property type="entry name" value="4FE4S_FER_2"/>
    <property type="match status" value="2"/>
</dbReference>
<dbReference type="GO" id="GO:0046872">
    <property type="term" value="F:metal ion binding"/>
    <property type="evidence" value="ECO:0007669"/>
    <property type="project" value="UniProtKB-KW"/>
</dbReference>
<accession>A0A9D1L6N9</accession>
<evidence type="ECO:0000256" key="2">
    <source>
        <dbReference type="ARBA" id="ARBA00009777"/>
    </source>
</evidence>
<dbReference type="PIRSF" id="PIRSF000371">
    <property type="entry name" value="PFL_act_enz"/>
    <property type="match status" value="1"/>
</dbReference>
<evidence type="ECO:0000256" key="5">
    <source>
        <dbReference type="ARBA" id="ARBA00022723"/>
    </source>
</evidence>
<evidence type="ECO:0000256" key="8">
    <source>
        <dbReference type="ARBA" id="ARBA00023014"/>
    </source>
</evidence>
<dbReference type="InterPro" id="IPR017896">
    <property type="entry name" value="4Fe4S_Fe-S-bd"/>
</dbReference>
<evidence type="ECO:0000256" key="4">
    <source>
        <dbReference type="ARBA" id="ARBA00022691"/>
    </source>
</evidence>
<evidence type="ECO:0000256" key="9">
    <source>
        <dbReference type="ARBA" id="ARBA00047365"/>
    </source>
</evidence>
<evidence type="ECO:0000313" key="13">
    <source>
        <dbReference type="Proteomes" id="UP000824090"/>
    </source>
</evidence>
<dbReference type="GO" id="GO:0051539">
    <property type="term" value="F:4 iron, 4 sulfur cluster binding"/>
    <property type="evidence" value="ECO:0007669"/>
    <property type="project" value="UniProtKB-KW"/>
</dbReference>
<comment type="caution">
    <text evidence="12">The sequence shown here is derived from an EMBL/GenBank/DDBJ whole genome shotgun (WGS) entry which is preliminary data.</text>
</comment>
<dbReference type="InterPro" id="IPR012839">
    <property type="entry name" value="Organic_radical_activase"/>
</dbReference>
<dbReference type="PROSITE" id="PS01087">
    <property type="entry name" value="RADICAL_ACTIVATING"/>
    <property type="match status" value="1"/>
</dbReference>
<dbReference type="AlphaFoldDB" id="A0A9D1L6N9"/>
<dbReference type="SUPFAM" id="SSF102114">
    <property type="entry name" value="Radical SAM enzymes"/>
    <property type="match status" value="1"/>
</dbReference>
<proteinExistence type="inferred from homology"/>
<feature type="domain" description="Radical SAM core" evidence="11">
    <location>
        <begin position="16"/>
        <end position="307"/>
    </location>
</feature>
<dbReference type="InterPro" id="IPR007197">
    <property type="entry name" value="rSAM"/>
</dbReference>
<dbReference type="InterPro" id="IPR001989">
    <property type="entry name" value="Radical_activat_CS"/>
</dbReference>
<evidence type="ECO:0000256" key="3">
    <source>
        <dbReference type="ARBA" id="ARBA00022485"/>
    </source>
</evidence>
<dbReference type="GO" id="GO:0016491">
    <property type="term" value="F:oxidoreductase activity"/>
    <property type="evidence" value="ECO:0007669"/>
    <property type="project" value="UniProtKB-KW"/>
</dbReference>
<comment type="catalytic activity">
    <reaction evidence="9">
        <text>glycyl-[protein] + reduced [flavodoxin] + S-adenosyl-L-methionine = glycin-2-yl radical-[protein] + semiquinone [flavodoxin] + 5'-deoxyadenosine + L-methionine + H(+)</text>
        <dbReference type="Rhea" id="RHEA:61976"/>
        <dbReference type="Rhea" id="RHEA-COMP:10622"/>
        <dbReference type="Rhea" id="RHEA-COMP:14480"/>
        <dbReference type="Rhea" id="RHEA-COMP:15993"/>
        <dbReference type="Rhea" id="RHEA-COMP:15994"/>
        <dbReference type="ChEBI" id="CHEBI:15378"/>
        <dbReference type="ChEBI" id="CHEBI:17319"/>
        <dbReference type="ChEBI" id="CHEBI:29947"/>
        <dbReference type="ChEBI" id="CHEBI:32722"/>
        <dbReference type="ChEBI" id="CHEBI:57618"/>
        <dbReference type="ChEBI" id="CHEBI:57844"/>
        <dbReference type="ChEBI" id="CHEBI:59789"/>
        <dbReference type="ChEBI" id="CHEBI:140311"/>
    </reaction>
</comment>
<dbReference type="NCBIfam" id="TIGR02494">
    <property type="entry name" value="PFLE_PFLC"/>
    <property type="match status" value="1"/>
</dbReference>
<dbReference type="PANTHER" id="PTHR30352">
    <property type="entry name" value="PYRUVATE FORMATE-LYASE-ACTIVATING ENZYME"/>
    <property type="match status" value="1"/>
</dbReference>
<dbReference type="Pfam" id="PF13353">
    <property type="entry name" value="Fer4_12"/>
    <property type="match status" value="1"/>
</dbReference>
<dbReference type="PROSITE" id="PS00198">
    <property type="entry name" value="4FE4S_FER_1"/>
    <property type="match status" value="1"/>
</dbReference>